<gene>
    <name evidence="10" type="ORF">SELMODRAFT_124541</name>
    <name evidence="11" type="ORF">SELMODRAFT_149059</name>
</gene>
<name>D8RQG6_SELML</name>
<evidence type="ECO:0000256" key="3">
    <source>
        <dbReference type="ARBA" id="ARBA00010705"/>
    </source>
</evidence>
<keyword evidence="5" id="KW-0679">Respiratory chain</keyword>
<dbReference type="InParanoid" id="D8RQG6"/>
<dbReference type="KEGG" id="smo:SELMODRAFT_124541"/>
<evidence type="ECO:0000256" key="7">
    <source>
        <dbReference type="ARBA" id="ARBA00022982"/>
    </source>
</evidence>
<evidence type="ECO:0000256" key="5">
    <source>
        <dbReference type="ARBA" id="ARBA00022660"/>
    </source>
</evidence>
<evidence type="ECO:0000313" key="10">
    <source>
        <dbReference type="EMBL" id="EFJ12296.1"/>
    </source>
</evidence>
<dbReference type="HOGENOM" id="CLU_156825_0_0_1"/>
<protein>
    <recommendedName>
        <fullName evidence="13">CHCH domain-containing protein</fullName>
    </recommendedName>
</protein>
<evidence type="ECO:0008006" key="13">
    <source>
        <dbReference type="Google" id="ProtNLM"/>
    </source>
</evidence>
<proteinExistence type="inferred from homology"/>
<dbReference type="FunCoup" id="D8RQG6">
    <property type="interactions" value="3189"/>
</dbReference>
<dbReference type="Gramene" id="EFJ25651">
    <property type="protein sequence ID" value="EFJ25651"/>
    <property type="gene ID" value="SELMODRAFT_149059"/>
</dbReference>
<evidence type="ECO:0000313" key="12">
    <source>
        <dbReference type="Proteomes" id="UP000001514"/>
    </source>
</evidence>
<dbReference type="GO" id="GO:0006120">
    <property type="term" value="P:mitochondrial electron transport, NADH to ubiquinone"/>
    <property type="evidence" value="ECO:0007669"/>
    <property type="project" value="InterPro"/>
</dbReference>
<keyword evidence="8" id="KW-0496">Mitochondrion</keyword>
<keyword evidence="4" id="KW-0813">Transport</keyword>
<dbReference type="PANTHER" id="PTHR13344">
    <property type="entry name" value="NADH-UBIQUINONE OXIDOREDUCTASE"/>
    <property type="match status" value="1"/>
</dbReference>
<evidence type="ECO:0000256" key="4">
    <source>
        <dbReference type="ARBA" id="ARBA00022448"/>
    </source>
</evidence>
<keyword evidence="9" id="KW-1015">Disulfide bond</keyword>
<evidence type="ECO:0000256" key="6">
    <source>
        <dbReference type="ARBA" id="ARBA00022737"/>
    </source>
</evidence>
<keyword evidence="6" id="KW-0677">Repeat</keyword>
<reference evidence="11 12" key="1">
    <citation type="journal article" date="2011" name="Science">
        <title>The Selaginella genome identifies genetic changes associated with the evolution of vascular plants.</title>
        <authorList>
            <person name="Banks J.A."/>
            <person name="Nishiyama T."/>
            <person name="Hasebe M."/>
            <person name="Bowman J.L."/>
            <person name="Gribskov M."/>
            <person name="dePamphilis C."/>
            <person name="Albert V.A."/>
            <person name="Aono N."/>
            <person name="Aoyama T."/>
            <person name="Ambrose B.A."/>
            <person name="Ashton N.W."/>
            <person name="Axtell M.J."/>
            <person name="Barker E."/>
            <person name="Barker M.S."/>
            <person name="Bennetzen J.L."/>
            <person name="Bonawitz N.D."/>
            <person name="Chapple C."/>
            <person name="Cheng C."/>
            <person name="Correa L.G."/>
            <person name="Dacre M."/>
            <person name="DeBarry J."/>
            <person name="Dreyer I."/>
            <person name="Elias M."/>
            <person name="Engstrom E.M."/>
            <person name="Estelle M."/>
            <person name="Feng L."/>
            <person name="Finet C."/>
            <person name="Floyd S.K."/>
            <person name="Frommer W.B."/>
            <person name="Fujita T."/>
            <person name="Gramzow L."/>
            <person name="Gutensohn M."/>
            <person name="Harholt J."/>
            <person name="Hattori M."/>
            <person name="Heyl A."/>
            <person name="Hirai T."/>
            <person name="Hiwatashi Y."/>
            <person name="Ishikawa M."/>
            <person name="Iwata M."/>
            <person name="Karol K.G."/>
            <person name="Koehler B."/>
            <person name="Kolukisaoglu U."/>
            <person name="Kubo M."/>
            <person name="Kurata T."/>
            <person name="Lalonde S."/>
            <person name="Li K."/>
            <person name="Li Y."/>
            <person name="Litt A."/>
            <person name="Lyons E."/>
            <person name="Manning G."/>
            <person name="Maruyama T."/>
            <person name="Michael T.P."/>
            <person name="Mikami K."/>
            <person name="Miyazaki S."/>
            <person name="Morinaga S."/>
            <person name="Murata T."/>
            <person name="Mueller-Roeber B."/>
            <person name="Nelson D.R."/>
            <person name="Obara M."/>
            <person name="Oguri Y."/>
            <person name="Olmstead R.G."/>
            <person name="Onodera N."/>
            <person name="Petersen B.L."/>
            <person name="Pils B."/>
            <person name="Prigge M."/>
            <person name="Rensing S.A."/>
            <person name="Riano-Pachon D.M."/>
            <person name="Roberts A.W."/>
            <person name="Sato Y."/>
            <person name="Scheller H.V."/>
            <person name="Schulz B."/>
            <person name="Schulz C."/>
            <person name="Shakirov E.V."/>
            <person name="Shibagaki N."/>
            <person name="Shinohara N."/>
            <person name="Shippen D.E."/>
            <person name="Soerensen I."/>
            <person name="Sotooka R."/>
            <person name="Sugimoto N."/>
            <person name="Sugita M."/>
            <person name="Sumikawa N."/>
            <person name="Tanurdzic M."/>
            <person name="Theissen G."/>
            <person name="Ulvskov P."/>
            <person name="Wakazuki S."/>
            <person name="Weng J.K."/>
            <person name="Willats W.W."/>
            <person name="Wipf D."/>
            <person name="Wolf P.G."/>
            <person name="Yang L."/>
            <person name="Zimmer A.D."/>
            <person name="Zhu Q."/>
            <person name="Mitros T."/>
            <person name="Hellsten U."/>
            <person name="Loque D."/>
            <person name="Otillar R."/>
            <person name="Salamov A."/>
            <person name="Schmutz J."/>
            <person name="Shapiro H."/>
            <person name="Lindquist E."/>
            <person name="Lucas S."/>
            <person name="Rokhsar D."/>
            <person name="Grigoriev I.V."/>
        </authorList>
    </citation>
    <scope>NUCLEOTIDE SEQUENCE [LARGE SCALE GENOMIC DNA]</scope>
</reference>
<evidence type="ECO:0000256" key="9">
    <source>
        <dbReference type="ARBA" id="ARBA00023157"/>
    </source>
</evidence>
<dbReference type="KEGG" id="smo:SELMODRAFT_149059"/>
<sequence>MEQGSKPPLPTTPVLMSVARHVARRCTAQNKAFMECKRSLRDPEKCLDEGHQVMGCVSSLIKELHATCGKEMESYTGCMDYYSKDLEMCRQKQKEFEAACPLPELS</sequence>
<dbReference type="STRING" id="88036.D8RQG6"/>
<dbReference type="InterPro" id="IPR016680">
    <property type="entry name" value="NDUFA8"/>
</dbReference>
<comment type="similarity">
    <text evidence="3">Belongs to the complex I NDUFA8 subunit family.</text>
</comment>
<dbReference type="GO" id="GO:0005739">
    <property type="term" value="C:mitochondrion"/>
    <property type="evidence" value="ECO:0007669"/>
    <property type="project" value="UniProtKB-SubCell"/>
</dbReference>
<keyword evidence="12" id="KW-1185">Reference proteome</keyword>
<dbReference type="OrthoDB" id="276296at2759"/>
<organism evidence="12">
    <name type="scientific">Selaginella moellendorffii</name>
    <name type="common">Spikemoss</name>
    <dbReference type="NCBI Taxonomy" id="88036"/>
    <lineage>
        <taxon>Eukaryota</taxon>
        <taxon>Viridiplantae</taxon>
        <taxon>Streptophyta</taxon>
        <taxon>Embryophyta</taxon>
        <taxon>Tracheophyta</taxon>
        <taxon>Lycopodiopsida</taxon>
        <taxon>Selaginellales</taxon>
        <taxon>Selaginellaceae</taxon>
        <taxon>Selaginella</taxon>
    </lineage>
</organism>
<evidence type="ECO:0000256" key="8">
    <source>
        <dbReference type="ARBA" id="ARBA00023128"/>
    </source>
</evidence>
<dbReference type="PANTHER" id="PTHR13344:SF0">
    <property type="entry name" value="NADH DEHYDROGENASE [UBIQUINONE] 1 ALPHA SUBCOMPLEX SUBUNIT 8"/>
    <property type="match status" value="1"/>
</dbReference>
<dbReference type="GO" id="GO:0045271">
    <property type="term" value="C:respiratory chain complex I"/>
    <property type="evidence" value="ECO:0000318"/>
    <property type="project" value="GO_Central"/>
</dbReference>
<accession>D8RQG6</accession>
<comment type="function">
    <text evidence="1">Accessory subunit of the mitochondrial membrane respiratory chain NADH dehydrogenase (Complex I), that is believed not to be involved in catalysis. Complex I functions in the transfer of electrons from NADH to the respiratory chain. The immediate electron acceptor for the enzyme is believed to be ubiquinone.</text>
</comment>
<dbReference type="PROSITE" id="PS51808">
    <property type="entry name" value="CHCH"/>
    <property type="match status" value="1"/>
</dbReference>
<keyword evidence="7" id="KW-0249">Electron transport</keyword>
<comment type="subcellular location">
    <subcellularLocation>
        <location evidence="2">Mitochondrion</location>
    </subcellularLocation>
</comment>
<dbReference type="eggNOG" id="KOG3458">
    <property type="taxonomic scope" value="Eukaryota"/>
</dbReference>
<dbReference type="EMBL" id="GL377586">
    <property type="protein sequence ID" value="EFJ25651.1"/>
    <property type="molecule type" value="Genomic_DNA"/>
</dbReference>
<evidence type="ECO:0000313" key="11">
    <source>
        <dbReference type="EMBL" id="EFJ25651.1"/>
    </source>
</evidence>
<evidence type="ECO:0000256" key="1">
    <source>
        <dbReference type="ARBA" id="ARBA00003195"/>
    </source>
</evidence>
<dbReference type="AlphaFoldDB" id="D8RQG6"/>
<dbReference type="Proteomes" id="UP000001514">
    <property type="component" value="Unassembled WGS sequence"/>
</dbReference>
<dbReference type="EMBL" id="GL377640">
    <property type="protein sequence ID" value="EFJ12296.1"/>
    <property type="molecule type" value="Genomic_DNA"/>
</dbReference>
<evidence type="ECO:0000256" key="2">
    <source>
        <dbReference type="ARBA" id="ARBA00004173"/>
    </source>
</evidence>
<dbReference type="OMA" id="REVETNC"/>
<dbReference type="Gramene" id="EFJ12296">
    <property type="protein sequence ID" value="EFJ12296"/>
    <property type="gene ID" value="SELMODRAFT_124541"/>
</dbReference>